<dbReference type="AlphaFoldDB" id="A0A1Q9GEI4"/>
<sequence>MNDYHVCSLVVYVSAEHAESVKKTIESLKGAEVPVSNEVGKMVVVLEGDSKDGLVERFEKIKTMPGVITVTLVYHQMDEQSELKEANNDSQ</sequence>
<dbReference type="STRING" id="1903952.BIT28_06335"/>
<comment type="subunit">
    <text evidence="4">Interacts with the cytoplasmic NapA precursor.</text>
</comment>
<comment type="caution">
    <text evidence="5">The sequence shown here is derived from an EMBL/GenBank/DDBJ whole genome shotgun (WGS) entry which is preliminary data.</text>
</comment>
<organism evidence="5 6">
    <name type="scientific">Photobacterium proteolyticum</name>
    <dbReference type="NCBI Taxonomy" id="1903952"/>
    <lineage>
        <taxon>Bacteria</taxon>
        <taxon>Pseudomonadati</taxon>
        <taxon>Pseudomonadota</taxon>
        <taxon>Gammaproteobacteria</taxon>
        <taxon>Vibrionales</taxon>
        <taxon>Vibrionaceae</taxon>
        <taxon>Photobacterium</taxon>
    </lineage>
</organism>
<dbReference type="OrthoDB" id="5770785at2"/>
<comment type="function">
    <text evidence="4">Chaperone for NapA, the catalytic subunit of the periplasmic nitrate reductase. It binds directly and specifically to the twin-arginine signal peptide of NapA, preventing premature interaction with the Tat translocase and premature export.</text>
</comment>
<dbReference type="InterPro" id="IPR005623">
    <property type="entry name" value="Chaperone_NapD_NO3_reduct"/>
</dbReference>
<dbReference type="PANTHER" id="PTHR38603">
    <property type="entry name" value="CHAPERONE NAPD"/>
    <property type="match status" value="1"/>
</dbReference>
<proteinExistence type="inferred from homology"/>
<dbReference type="HAMAP" id="MF_02200">
    <property type="entry name" value="NapD"/>
    <property type="match status" value="1"/>
</dbReference>
<evidence type="ECO:0000256" key="4">
    <source>
        <dbReference type="HAMAP-Rule" id="MF_02200"/>
    </source>
</evidence>
<evidence type="ECO:0000256" key="1">
    <source>
        <dbReference type="ARBA" id="ARBA00004496"/>
    </source>
</evidence>
<gene>
    <name evidence="4" type="primary">napD</name>
    <name evidence="5" type="ORF">BIT28_06335</name>
</gene>
<comment type="subcellular location">
    <subcellularLocation>
        <location evidence="1 4">Cytoplasm</location>
    </subcellularLocation>
</comment>
<evidence type="ECO:0000256" key="3">
    <source>
        <dbReference type="ARBA" id="ARBA00023186"/>
    </source>
</evidence>
<evidence type="ECO:0000256" key="2">
    <source>
        <dbReference type="ARBA" id="ARBA00022490"/>
    </source>
</evidence>
<dbReference type="GO" id="GO:0005737">
    <property type="term" value="C:cytoplasm"/>
    <property type="evidence" value="ECO:0007669"/>
    <property type="project" value="UniProtKB-SubCell"/>
</dbReference>
<evidence type="ECO:0000313" key="5">
    <source>
        <dbReference type="EMBL" id="OLQ72802.1"/>
    </source>
</evidence>
<dbReference type="Gene3D" id="3.30.70.920">
    <property type="match status" value="1"/>
</dbReference>
<accession>A0A1Q9GEI4</accession>
<comment type="similarity">
    <text evidence="4">Belongs to the NapD family.</text>
</comment>
<dbReference type="Pfam" id="PF03927">
    <property type="entry name" value="NapD"/>
    <property type="match status" value="1"/>
</dbReference>
<protein>
    <recommendedName>
        <fullName evidence="4">Chaperone NapD</fullName>
    </recommendedName>
    <alternativeName>
        <fullName evidence="4">NapA signal peptide-binding chaperone NapD</fullName>
    </alternativeName>
</protein>
<dbReference type="Proteomes" id="UP000186905">
    <property type="component" value="Unassembled WGS sequence"/>
</dbReference>
<dbReference type="GO" id="GO:0005048">
    <property type="term" value="F:signal sequence binding"/>
    <property type="evidence" value="ECO:0007669"/>
    <property type="project" value="UniProtKB-UniRule"/>
</dbReference>
<evidence type="ECO:0000313" key="6">
    <source>
        <dbReference type="Proteomes" id="UP000186905"/>
    </source>
</evidence>
<dbReference type="EMBL" id="MJIL01000090">
    <property type="protein sequence ID" value="OLQ72802.1"/>
    <property type="molecule type" value="Genomic_DNA"/>
</dbReference>
<name>A0A1Q9GEI4_9GAMM</name>
<keyword evidence="6" id="KW-1185">Reference proteome</keyword>
<keyword evidence="3 4" id="KW-0143">Chaperone</keyword>
<keyword evidence="2 4" id="KW-0963">Cytoplasm</keyword>
<reference evidence="5 6" key="1">
    <citation type="submission" date="2016-09" db="EMBL/GenBank/DDBJ databases">
        <title>Photobacterium proteolyticum sp. nov. a protease producing bacterium isolated from ocean sediments of Laizhou Bay.</title>
        <authorList>
            <person name="Li Y."/>
        </authorList>
    </citation>
    <scope>NUCLEOTIDE SEQUENCE [LARGE SCALE GENOMIC DNA]</scope>
    <source>
        <strain evidence="5 6">13-12</strain>
    </source>
</reference>
<dbReference type="GO" id="GO:0051224">
    <property type="term" value="P:negative regulation of protein transport"/>
    <property type="evidence" value="ECO:0007669"/>
    <property type="project" value="UniProtKB-UniRule"/>
</dbReference>
<dbReference type="RefSeq" id="WP_075766819.1">
    <property type="nucleotide sequence ID" value="NZ_MJIL01000090.1"/>
</dbReference>
<dbReference type="PANTHER" id="PTHR38603:SF1">
    <property type="entry name" value="CHAPERONE NAPD"/>
    <property type="match status" value="1"/>
</dbReference>